<feature type="domain" description="Cation efflux protein transmembrane" evidence="10">
    <location>
        <begin position="12"/>
        <end position="299"/>
    </location>
</feature>
<evidence type="ECO:0000313" key="13">
    <source>
        <dbReference type="Proteomes" id="UP001600064"/>
    </source>
</evidence>
<dbReference type="GeneID" id="98126159"/>
<evidence type="ECO:0000256" key="5">
    <source>
        <dbReference type="ARBA" id="ARBA00022833"/>
    </source>
</evidence>
<evidence type="ECO:0000256" key="3">
    <source>
        <dbReference type="ARBA" id="ARBA00022448"/>
    </source>
</evidence>
<keyword evidence="5" id="KW-0862">Zinc</keyword>
<feature type="compositionally biased region" description="Low complexity" evidence="8">
    <location>
        <begin position="424"/>
        <end position="435"/>
    </location>
</feature>
<dbReference type="Proteomes" id="UP001600064">
    <property type="component" value="Unassembled WGS sequence"/>
</dbReference>
<feature type="transmembrane region" description="Helical" evidence="9">
    <location>
        <begin position="268"/>
        <end position="291"/>
    </location>
</feature>
<evidence type="ECO:0000259" key="11">
    <source>
        <dbReference type="Pfam" id="PF16916"/>
    </source>
</evidence>
<feature type="transmembrane region" description="Helical" evidence="9">
    <location>
        <begin position="43"/>
        <end position="60"/>
    </location>
</feature>
<dbReference type="Pfam" id="PF16916">
    <property type="entry name" value="ZT_dimer"/>
    <property type="match status" value="1"/>
</dbReference>
<evidence type="ECO:0000256" key="4">
    <source>
        <dbReference type="ARBA" id="ARBA00022692"/>
    </source>
</evidence>
<feature type="compositionally biased region" description="Basic and acidic residues" evidence="8">
    <location>
        <begin position="465"/>
        <end position="486"/>
    </location>
</feature>
<dbReference type="RefSeq" id="XP_070866418.1">
    <property type="nucleotide sequence ID" value="XM_071011515.1"/>
</dbReference>
<feature type="region of interest" description="Disordered" evidence="8">
    <location>
        <begin position="385"/>
        <end position="489"/>
    </location>
</feature>
<protein>
    <recommendedName>
        <fullName evidence="14">Cation efflux protein</fullName>
    </recommendedName>
</protein>
<feature type="transmembrane region" description="Helical" evidence="9">
    <location>
        <begin position="112"/>
        <end position="133"/>
    </location>
</feature>
<gene>
    <name evidence="12" type="ORF">VTJ83DRAFT_4968</name>
</gene>
<dbReference type="EMBL" id="JAZGUE010000004">
    <property type="protein sequence ID" value="KAL2267691.1"/>
    <property type="molecule type" value="Genomic_DNA"/>
</dbReference>
<feature type="domain" description="Cation efflux protein cytoplasmic" evidence="11">
    <location>
        <begin position="303"/>
        <end position="377"/>
    </location>
</feature>
<keyword evidence="3" id="KW-0813">Transport</keyword>
<keyword evidence="13" id="KW-1185">Reference proteome</keyword>
<comment type="caution">
    <text evidence="12">The sequence shown here is derived from an EMBL/GenBank/DDBJ whole genome shotgun (WGS) entry which is preliminary data.</text>
</comment>
<dbReference type="NCBIfam" id="TIGR01297">
    <property type="entry name" value="CDF"/>
    <property type="match status" value="1"/>
</dbReference>
<evidence type="ECO:0000313" key="12">
    <source>
        <dbReference type="EMBL" id="KAL2267691.1"/>
    </source>
</evidence>
<dbReference type="SUPFAM" id="SSF160240">
    <property type="entry name" value="Cation efflux protein cytoplasmic domain-like"/>
    <property type="match status" value="1"/>
</dbReference>
<evidence type="ECO:0000256" key="2">
    <source>
        <dbReference type="ARBA" id="ARBA00008873"/>
    </source>
</evidence>
<dbReference type="PANTHER" id="PTHR45820:SF5">
    <property type="entry name" value="DIFFUSION FACILITATOR FAMILY METAL ION TRANSPORTER, PUTATIVE-RELATED"/>
    <property type="match status" value="1"/>
</dbReference>
<reference evidence="12 13" key="1">
    <citation type="journal article" date="2024" name="Commun. Biol.">
        <title>Comparative genomic analysis of thermophilic fungi reveals convergent evolutionary adaptations and gene losses.</title>
        <authorList>
            <person name="Steindorff A.S."/>
            <person name="Aguilar-Pontes M.V."/>
            <person name="Robinson A.J."/>
            <person name="Andreopoulos B."/>
            <person name="LaButti K."/>
            <person name="Kuo A."/>
            <person name="Mondo S."/>
            <person name="Riley R."/>
            <person name="Otillar R."/>
            <person name="Haridas S."/>
            <person name="Lipzen A."/>
            <person name="Grimwood J."/>
            <person name="Schmutz J."/>
            <person name="Clum A."/>
            <person name="Reid I.D."/>
            <person name="Moisan M.C."/>
            <person name="Butler G."/>
            <person name="Nguyen T.T.M."/>
            <person name="Dewar K."/>
            <person name="Conant G."/>
            <person name="Drula E."/>
            <person name="Henrissat B."/>
            <person name="Hansel C."/>
            <person name="Singer S."/>
            <person name="Hutchinson M.I."/>
            <person name="de Vries R.P."/>
            <person name="Natvig D.O."/>
            <person name="Powell A.J."/>
            <person name="Tsang A."/>
            <person name="Grigoriev I.V."/>
        </authorList>
    </citation>
    <scope>NUCLEOTIDE SEQUENCE [LARGE SCALE GENOMIC DNA]</scope>
    <source>
        <strain evidence="12 13">ATCC 22073</strain>
    </source>
</reference>
<dbReference type="InterPro" id="IPR027470">
    <property type="entry name" value="Cation_efflux_CTD"/>
</dbReference>
<evidence type="ECO:0000256" key="1">
    <source>
        <dbReference type="ARBA" id="ARBA00004141"/>
    </source>
</evidence>
<evidence type="ECO:0000256" key="9">
    <source>
        <dbReference type="SAM" id="Phobius"/>
    </source>
</evidence>
<feature type="region of interest" description="Disordered" evidence="8">
    <location>
        <begin position="139"/>
        <end position="171"/>
    </location>
</feature>
<keyword evidence="4 9" id="KW-0812">Transmembrane</keyword>
<dbReference type="InterPro" id="IPR036837">
    <property type="entry name" value="Cation_efflux_CTD_sf"/>
</dbReference>
<feature type="transmembrane region" description="Helical" evidence="9">
    <location>
        <begin position="81"/>
        <end position="100"/>
    </location>
</feature>
<keyword evidence="6 9" id="KW-1133">Transmembrane helix</keyword>
<accession>A0ABR4DBI3</accession>
<evidence type="ECO:0000256" key="8">
    <source>
        <dbReference type="SAM" id="MobiDB-lite"/>
    </source>
</evidence>
<name>A0ABR4DBI3_9PEZI</name>
<dbReference type="Pfam" id="PF01545">
    <property type="entry name" value="Cation_efflux"/>
    <property type="match status" value="1"/>
</dbReference>
<sequence length="523" mass="55779">MNRLSDKRKVAAVIALSSAFFLAELTAAYITGSLALMADAIHYLTDLLSFVVTLVSICMAEKTEFRQDFSYGWQRARILGAFFNGAFLLALGFGIMLNAIERFTALHNVDHVKIVFLMGCVGLGLNVLAALFLHDHHGHHTHHQGHENDDDDVHDHRQHHHGISENPEAGIRIDTLQSRPADAHANGSAIASTTAAGDGHPTLNLDMAELHANHRHTTAAAGIAAVARGRDLGMLGALLHVLGDALNNVGVIGAALAMWFGAPHDHRFFYADPAVSVVIAIMVMGSAWPLLRRSGKILLQSAPRGVKLEDIRHDLERIPGVLNIHELHVWRLDQQKTIASAHLVVSDPEISSFLALARIAARCFHAYGIHSVTLQPELAALIASPPPTSSSAASGARGSSLTGASPHASPHADADAITAPSMVEEPSNNGNNGASGEEEDSITSFGGGTQRKAVTPAPISTSGPDRGRGHDRDPVHHSQGQAEHHNGPILRATTECQVMCPGQECEALTCCGGPRDSRMRRGD</sequence>
<dbReference type="SUPFAM" id="SSF161111">
    <property type="entry name" value="Cation efflux protein transmembrane domain-like"/>
    <property type="match status" value="1"/>
</dbReference>
<proteinExistence type="inferred from homology"/>
<dbReference type="PANTHER" id="PTHR45820">
    <property type="entry name" value="FI23527P1"/>
    <property type="match status" value="1"/>
</dbReference>
<evidence type="ECO:0008006" key="14">
    <source>
        <dbReference type="Google" id="ProtNLM"/>
    </source>
</evidence>
<dbReference type="InterPro" id="IPR058533">
    <property type="entry name" value="Cation_efflux_TM"/>
</dbReference>
<evidence type="ECO:0000259" key="10">
    <source>
        <dbReference type="Pfam" id="PF01545"/>
    </source>
</evidence>
<evidence type="ECO:0000256" key="6">
    <source>
        <dbReference type="ARBA" id="ARBA00022989"/>
    </source>
</evidence>
<dbReference type="Gene3D" id="1.20.1510.10">
    <property type="entry name" value="Cation efflux protein transmembrane domain"/>
    <property type="match status" value="1"/>
</dbReference>
<feature type="compositionally biased region" description="Low complexity" evidence="8">
    <location>
        <begin position="385"/>
        <end position="405"/>
    </location>
</feature>
<evidence type="ECO:0000256" key="7">
    <source>
        <dbReference type="ARBA" id="ARBA00023136"/>
    </source>
</evidence>
<dbReference type="InterPro" id="IPR027469">
    <property type="entry name" value="Cation_efflux_TMD_sf"/>
</dbReference>
<organism evidence="12 13">
    <name type="scientific">Remersonia thermophila</name>
    <dbReference type="NCBI Taxonomy" id="72144"/>
    <lineage>
        <taxon>Eukaryota</taxon>
        <taxon>Fungi</taxon>
        <taxon>Dikarya</taxon>
        <taxon>Ascomycota</taxon>
        <taxon>Pezizomycotina</taxon>
        <taxon>Sordariomycetes</taxon>
        <taxon>Sordariomycetidae</taxon>
        <taxon>Sordariales</taxon>
        <taxon>Sordariales incertae sedis</taxon>
        <taxon>Remersonia</taxon>
    </lineage>
</organism>
<comment type="subcellular location">
    <subcellularLocation>
        <location evidence="1">Membrane</location>
        <topology evidence="1">Multi-pass membrane protein</topology>
    </subcellularLocation>
</comment>
<keyword evidence="7 9" id="KW-0472">Membrane</keyword>
<dbReference type="InterPro" id="IPR002524">
    <property type="entry name" value="Cation_efflux"/>
</dbReference>
<comment type="similarity">
    <text evidence="2">Belongs to the cation diffusion facilitator (CDF) transporter (TC 2.A.4) family. SLC30A subfamily.</text>
</comment>
<feature type="transmembrane region" description="Helical" evidence="9">
    <location>
        <begin position="237"/>
        <end position="262"/>
    </location>
</feature>